<accession>A0ABN7BAS9</accession>
<evidence type="ECO:0000313" key="4">
    <source>
        <dbReference type="Proteomes" id="UP001307889"/>
    </source>
</evidence>
<dbReference type="InterPro" id="IPR041611">
    <property type="entry name" value="SKICH"/>
</dbReference>
<sequence>MGSKTLSKLGTMKKDVILDLVTFDDIKISYSVDADLDVIFSIDPSACVSTRDWVGIYQVGWSTYESCITYHPGIGRHYELACRTRVMTFKSDDLKRAKFDTFYQFVYVGSNLDILGVSQYFQFYTPEAKCAIEEKEDSPVLENVPENREGIVCSECQDRGLNSLESKTSGIDALVERLDHLERSISEIKIANHQSPTAQVWNAKQEAESFRNFFERIVTADEVPLGRKSSDALKNVVASLDDIISKAASAKMEVSKWTSDLPSGGGDCKSPTGRATADLEVEIATTDD</sequence>
<proteinExistence type="predicted"/>
<dbReference type="Pfam" id="PF17751">
    <property type="entry name" value="SKICH"/>
    <property type="match status" value="1"/>
</dbReference>
<gene>
    <name evidence="3" type="ORF">NTJ_13075</name>
</gene>
<feature type="compositionally biased region" description="Acidic residues" evidence="1">
    <location>
        <begin position="279"/>
        <end position="288"/>
    </location>
</feature>
<dbReference type="Gene3D" id="2.60.40.2840">
    <property type="match status" value="1"/>
</dbReference>
<dbReference type="EMBL" id="AP028919">
    <property type="protein sequence ID" value="BET00262.1"/>
    <property type="molecule type" value="Genomic_DNA"/>
</dbReference>
<feature type="domain" description="SKICH" evidence="2">
    <location>
        <begin position="21"/>
        <end position="123"/>
    </location>
</feature>
<dbReference type="Proteomes" id="UP001307889">
    <property type="component" value="Chromosome 11"/>
</dbReference>
<name>A0ABN7BAS9_9HEMI</name>
<reference evidence="3 4" key="1">
    <citation type="submission" date="2023-09" db="EMBL/GenBank/DDBJ databases">
        <title>Nesidiocoris tenuis whole genome shotgun sequence.</title>
        <authorList>
            <person name="Shibata T."/>
            <person name="Shimoda M."/>
            <person name="Kobayashi T."/>
            <person name="Uehara T."/>
        </authorList>
    </citation>
    <scope>NUCLEOTIDE SEQUENCE [LARGE SCALE GENOMIC DNA]</scope>
    <source>
        <strain evidence="3 4">Japan</strain>
    </source>
</reference>
<organism evidence="3 4">
    <name type="scientific">Nesidiocoris tenuis</name>
    <dbReference type="NCBI Taxonomy" id="355587"/>
    <lineage>
        <taxon>Eukaryota</taxon>
        <taxon>Metazoa</taxon>
        <taxon>Ecdysozoa</taxon>
        <taxon>Arthropoda</taxon>
        <taxon>Hexapoda</taxon>
        <taxon>Insecta</taxon>
        <taxon>Pterygota</taxon>
        <taxon>Neoptera</taxon>
        <taxon>Paraneoptera</taxon>
        <taxon>Hemiptera</taxon>
        <taxon>Heteroptera</taxon>
        <taxon>Panheteroptera</taxon>
        <taxon>Cimicomorpha</taxon>
        <taxon>Miridae</taxon>
        <taxon>Dicyphina</taxon>
        <taxon>Nesidiocoris</taxon>
    </lineage>
</organism>
<protein>
    <recommendedName>
        <fullName evidence="2">SKICH domain-containing protein</fullName>
    </recommendedName>
</protein>
<evidence type="ECO:0000313" key="3">
    <source>
        <dbReference type="EMBL" id="BET00262.1"/>
    </source>
</evidence>
<evidence type="ECO:0000259" key="2">
    <source>
        <dbReference type="Pfam" id="PF17751"/>
    </source>
</evidence>
<evidence type="ECO:0000256" key="1">
    <source>
        <dbReference type="SAM" id="MobiDB-lite"/>
    </source>
</evidence>
<keyword evidence="4" id="KW-1185">Reference proteome</keyword>
<feature type="region of interest" description="Disordered" evidence="1">
    <location>
        <begin position="257"/>
        <end position="288"/>
    </location>
</feature>